<dbReference type="Proteomes" id="UP000199577">
    <property type="component" value="Unassembled WGS sequence"/>
</dbReference>
<dbReference type="OrthoDB" id="9984568at2"/>
<dbReference type="EMBL" id="FOLL01000004">
    <property type="protein sequence ID" value="SFC08970.1"/>
    <property type="molecule type" value="Genomic_DNA"/>
</dbReference>
<sequence>MDPNSINQYLASISRTKRGLRVLIIDDIAPERSALLKTVNYYLPDVCASAISQSGIRTELIREGEVYDLIILEERYFLNQQYTPHLEALRKKYPGAKIAVFVDRANLPRLQPIQLIDVDIALVKTAAAEIIAEKLCRAFQETGSFK</sequence>
<name>A0A1I1GIG8_9SPHI</name>
<accession>A0A1I1GIG8</accession>
<evidence type="ECO:0000313" key="1">
    <source>
        <dbReference type="EMBL" id="SFC08970.1"/>
    </source>
</evidence>
<gene>
    <name evidence="1" type="ORF">SAMN05421747_10490</name>
</gene>
<evidence type="ECO:0000313" key="2">
    <source>
        <dbReference type="Proteomes" id="UP000199577"/>
    </source>
</evidence>
<protein>
    <recommendedName>
        <fullName evidence="3">Response regulatory domain-containing protein</fullName>
    </recommendedName>
</protein>
<keyword evidence="2" id="KW-1185">Reference proteome</keyword>
<organism evidence="1 2">
    <name type="scientific">Parapedobacter composti</name>
    <dbReference type="NCBI Taxonomy" id="623281"/>
    <lineage>
        <taxon>Bacteria</taxon>
        <taxon>Pseudomonadati</taxon>
        <taxon>Bacteroidota</taxon>
        <taxon>Sphingobacteriia</taxon>
        <taxon>Sphingobacteriales</taxon>
        <taxon>Sphingobacteriaceae</taxon>
        <taxon>Parapedobacter</taxon>
    </lineage>
</organism>
<evidence type="ECO:0008006" key="3">
    <source>
        <dbReference type="Google" id="ProtNLM"/>
    </source>
</evidence>
<dbReference type="RefSeq" id="WP_090972436.1">
    <property type="nucleotide sequence ID" value="NZ_FOLL01000004.1"/>
</dbReference>
<proteinExistence type="predicted"/>
<reference evidence="1 2" key="1">
    <citation type="submission" date="2016-10" db="EMBL/GenBank/DDBJ databases">
        <authorList>
            <person name="de Groot N.N."/>
        </authorList>
    </citation>
    <scope>NUCLEOTIDE SEQUENCE [LARGE SCALE GENOMIC DNA]</scope>
    <source>
        <strain evidence="1 2">DSM 22900</strain>
    </source>
</reference>
<dbReference type="AlphaFoldDB" id="A0A1I1GIG8"/>